<evidence type="ECO:0000313" key="3">
    <source>
        <dbReference type="EMBL" id="CAA9253968.1"/>
    </source>
</evidence>
<dbReference type="InterPro" id="IPR011576">
    <property type="entry name" value="Pyridox_Oxase_N"/>
</dbReference>
<organism evidence="3">
    <name type="scientific">uncultured Acidimicrobiales bacterium</name>
    <dbReference type="NCBI Taxonomy" id="310071"/>
    <lineage>
        <taxon>Bacteria</taxon>
        <taxon>Bacillati</taxon>
        <taxon>Actinomycetota</taxon>
        <taxon>Acidimicrobiia</taxon>
        <taxon>Acidimicrobiales</taxon>
        <taxon>environmental samples</taxon>
    </lineage>
</organism>
<gene>
    <name evidence="3" type="ORF">AVDCRST_MAG20-2396</name>
</gene>
<dbReference type="GO" id="GO:0070967">
    <property type="term" value="F:coenzyme F420 binding"/>
    <property type="evidence" value="ECO:0007669"/>
    <property type="project" value="TreeGrafter"/>
</dbReference>
<dbReference type="PANTHER" id="PTHR35176">
    <property type="entry name" value="HEME OXYGENASE HI_0854-RELATED"/>
    <property type="match status" value="1"/>
</dbReference>
<sequence length="128" mass="14888">MIDDTVKQLAQQPNFAALSTLMPDGRPQTHVMWVDADDEHLIINTELHRQKARNVERDPRVTVTVIDRENPYHYAEVRGHVVEVVRGDEARAHIDQLSQKYFGQDYDPANIQTERVILRIQPDEVHVR</sequence>
<evidence type="ECO:0000259" key="2">
    <source>
        <dbReference type="Pfam" id="PF01243"/>
    </source>
</evidence>
<dbReference type="GO" id="GO:0005829">
    <property type="term" value="C:cytosol"/>
    <property type="evidence" value="ECO:0007669"/>
    <property type="project" value="TreeGrafter"/>
</dbReference>
<reference evidence="3" key="1">
    <citation type="submission" date="2020-02" db="EMBL/GenBank/DDBJ databases">
        <authorList>
            <person name="Meier V. D."/>
        </authorList>
    </citation>
    <scope>NUCLEOTIDE SEQUENCE</scope>
    <source>
        <strain evidence="3">AVDCRST_MAG20</strain>
    </source>
</reference>
<dbReference type="Pfam" id="PF01243">
    <property type="entry name" value="PNPOx_N"/>
    <property type="match status" value="1"/>
</dbReference>
<dbReference type="GO" id="GO:0016627">
    <property type="term" value="F:oxidoreductase activity, acting on the CH-CH group of donors"/>
    <property type="evidence" value="ECO:0007669"/>
    <property type="project" value="TreeGrafter"/>
</dbReference>
<accession>A0A6J4IM03</accession>
<name>A0A6J4IM03_9ACTN</name>
<dbReference type="PANTHER" id="PTHR35176:SF6">
    <property type="entry name" value="HEME OXYGENASE HI_0854-RELATED"/>
    <property type="match status" value="1"/>
</dbReference>
<dbReference type="SUPFAM" id="SSF50475">
    <property type="entry name" value="FMN-binding split barrel"/>
    <property type="match status" value="1"/>
</dbReference>
<feature type="domain" description="Pyridoxamine 5'-phosphate oxidase N-terminal" evidence="2">
    <location>
        <begin position="2"/>
        <end position="126"/>
    </location>
</feature>
<protein>
    <recommendedName>
        <fullName evidence="2">Pyridoxamine 5'-phosphate oxidase N-terminal domain-containing protein</fullName>
    </recommendedName>
</protein>
<keyword evidence="1" id="KW-0560">Oxidoreductase</keyword>
<dbReference type="Gene3D" id="2.30.110.10">
    <property type="entry name" value="Electron Transport, Fmn-binding Protein, Chain A"/>
    <property type="match status" value="1"/>
</dbReference>
<evidence type="ECO:0000256" key="1">
    <source>
        <dbReference type="ARBA" id="ARBA00023002"/>
    </source>
</evidence>
<dbReference type="InterPro" id="IPR019920">
    <property type="entry name" value="F420-binding_dom_put"/>
</dbReference>
<dbReference type="InterPro" id="IPR012349">
    <property type="entry name" value="Split_barrel_FMN-bd"/>
</dbReference>
<proteinExistence type="predicted"/>
<dbReference type="InterPro" id="IPR052019">
    <property type="entry name" value="F420H2_bilvrd_red/Heme_oxyg"/>
</dbReference>
<dbReference type="EMBL" id="CADCSY010000109">
    <property type="protein sequence ID" value="CAA9253968.1"/>
    <property type="molecule type" value="Genomic_DNA"/>
</dbReference>
<dbReference type="AlphaFoldDB" id="A0A6J4IM03"/>
<dbReference type="NCBIfam" id="TIGR03618">
    <property type="entry name" value="Rv1155_F420"/>
    <property type="match status" value="1"/>
</dbReference>